<name>A0A1M5X4A1_9CLOT</name>
<dbReference type="EC" id="5.3.1.12" evidence="4 7"/>
<comment type="catalytic activity">
    <reaction evidence="7">
        <text>aldehydo-D-galacturonate = keto-D-tagaturonate</text>
        <dbReference type="Rhea" id="RHEA:27702"/>
        <dbReference type="ChEBI" id="CHEBI:12952"/>
        <dbReference type="ChEBI" id="CHEBI:17886"/>
    </reaction>
</comment>
<protein>
    <recommendedName>
        <fullName evidence="5 7">Uronate isomerase</fullName>
        <ecNumber evidence="4 7">5.3.1.12</ecNumber>
    </recommendedName>
    <alternativeName>
        <fullName evidence="7">Glucuronate isomerase</fullName>
    </alternativeName>
    <alternativeName>
        <fullName evidence="7">Uronic isomerase</fullName>
    </alternativeName>
</protein>
<dbReference type="AlphaFoldDB" id="A0A1M5X4A1"/>
<dbReference type="NCBIfam" id="NF002794">
    <property type="entry name" value="PRK02925.1"/>
    <property type="match status" value="1"/>
</dbReference>
<dbReference type="RefSeq" id="WP_073339724.1">
    <property type="nucleotide sequence ID" value="NZ_FQXM01000023.1"/>
</dbReference>
<dbReference type="GO" id="GO:0042840">
    <property type="term" value="P:D-glucuronate catabolic process"/>
    <property type="evidence" value="ECO:0007669"/>
    <property type="project" value="TreeGrafter"/>
</dbReference>
<reference evidence="8 9" key="1">
    <citation type="submission" date="2016-11" db="EMBL/GenBank/DDBJ databases">
        <authorList>
            <person name="Jaros S."/>
            <person name="Januszkiewicz K."/>
            <person name="Wedrychowicz H."/>
        </authorList>
    </citation>
    <scope>NUCLEOTIDE SEQUENCE [LARGE SCALE GENOMIC DNA]</scope>
    <source>
        <strain evidence="8 9">DSM 8605</strain>
    </source>
</reference>
<gene>
    <name evidence="7" type="primary">uxaC</name>
    <name evidence="8" type="ORF">SAMN02745207_03341</name>
</gene>
<dbReference type="PANTHER" id="PTHR30068:SF4">
    <property type="entry name" value="URONATE ISOMERASE"/>
    <property type="match status" value="1"/>
</dbReference>
<dbReference type="EMBL" id="FQXM01000023">
    <property type="protein sequence ID" value="SHH94639.1"/>
    <property type="molecule type" value="Genomic_DNA"/>
</dbReference>
<dbReference type="Proteomes" id="UP000184447">
    <property type="component" value="Unassembled WGS sequence"/>
</dbReference>
<evidence type="ECO:0000256" key="5">
    <source>
        <dbReference type="ARBA" id="ARBA00020555"/>
    </source>
</evidence>
<dbReference type="OrthoDB" id="9766564at2"/>
<evidence type="ECO:0000313" key="9">
    <source>
        <dbReference type="Proteomes" id="UP000184447"/>
    </source>
</evidence>
<keyword evidence="9" id="KW-1185">Reference proteome</keyword>
<dbReference type="GO" id="GO:0008880">
    <property type="term" value="F:glucuronate isomerase activity"/>
    <property type="evidence" value="ECO:0007669"/>
    <property type="project" value="UniProtKB-UniRule"/>
</dbReference>
<sequence>MNKFMDKNFLLYNNKAIELFENYAADMSIFDYHCHLDPKDIWEDKRFTNITEAWLYGDHYKWRAMRSNGVTEDYITGDRSDYEKFEAWAKTMPYLIGNPLYSWTHLELQRYFDIYEVLCEENAKIIWDKANEVIAKVHFSARGIIEKSKVKGICTTDDPTDDLAYHKKIANLDDFETKVLPTFRPDKALEINSPLFKEWVMKLSQVSGNEINTYDEFIDGLKSRVEYFHEVGCRISDHSLSAVFYERGTFSEIQEIFSKALNNEYVEKIEEEKFKTYTMNELGRMYSNKEWTMQLHLGAMRNNNSKMYNALGVDVGFDSINDLAIAENLSKLLNSLDSCNSLPKTILYTLNPKDNYVLGTMAGNFQGDGIPGKIQFGTAWWFNDNKDGMESQMKALSNLGVLGRFLGMLTDSRSFLSYTRHEYFRRILCNMIGEWVEKGEYPDDNIMLEKIIKGICFNNAKEYFGIDVRN</sequence>
<dbReference type="HAMAP" id="MF_00675">
    <property type="entry name" value="UxaC"/>
    <property type="match status" value="1"/>
</dbReference>
<dbReference type="PANTHER" id="PTHR30068">
    <property type="entry name" value="URONATE ISOMERASE"/>
    <property type="match status" value="1"/>
</dbReference>
<keyword evidence="6 7" id="KW-0413">Isomerase</keyword>
<comment type="similarity">
    <text evidence="3 7">Belongs to the metallo-dependent hydrolases superfamily. Uronate isomerase family.</text>
</comment>
<accession>A0A1M5X4A1</accession>
<proteinExistence type="inferred from homology"/>
<evidence type="ECO:0000256" key="4">
    <source>
        <dbReference type="ARBA" id="ARBA00012546"/>
    </source>
</evidence>
<dbReference type="UniPathway" id="UPA00246"/>
<comment type="pathway">
    <text evidence="2 7">Carbohydrate metabolism; pentose and glucuronate interconversion.</text>
</comment>
<organism evidence="8 9">
    <name type="scientific">Clostridium grantii DSM 8605</name>
    <dbReference type="NCBI Taxonomy" id="1121316"/>
    <lineage>
        <taxon>Bacteria</taxon>
        <taxon>Bacillati</taxon>
        <taxon>Bacillota</taxon>
        <taxon>Clostridia</taxon>
        <taxon>Eubacteriales</taxon>
        <taxon>Clostridiaceae</taxon>
        <taxon>Clostridium</taxon>
    </lineage>
</organism>
<evidence type="ECO:0000256" key="7">
    <source>
        <dbReference type="HAMAP-Rule" id="MF_00675"/>
    </source>
</evidence>
<dbReference type="GO" id="GO:0019698">
    <property type="term" value="P:D-galacturonate catabolic process"/>
    <property type="evidence" value="ECO:0007669"/>
    <property type="project" value="TreeGrafter"/>
</dbReference>
<evidence type="ECO:0000256" key="1">
    <source>
        <dbReference type="ARBA" id="ARBA00001165"/>
    </source>
</evidence>
<dbReference type="InterPro" id="IPR032466">
    <property type="entry name" value="Metal_Hydrolase"/>
</dbReference>
<dbReference type="SUPFAM" id="SSF51556">
    <property type="entry name" value="Metallo-dependent hydrolases"/>
    <property type="match status" value="1"/>
</dbReference>
<evidence type="ECO:0000256" key="2">
    <source>
        <dbReference type="ARBA" id="ARBA00004892"/>
    </source>
</evidence>
<evidence type="ECO:0000313" key="8">
    <source>
        <dbReference type="EMBL" id="SHH94639.1"/>
    </source>
</evidence>
<dbReference type="Gene3D" id="3.20.20.140">
    <property type="entry name" value="Metal-dependent hydrolases"/>
    <property type="match status" value="1"/>
</dbReference>
<evidence type="ECO:0000256" key="3">
    <source>
        <dbReference type="ARBA" id="ARBA00008397"/>
    </source>
</evidence>
<dbReference type="Gene3D" id="1.10.2020.10">
    <property type="entry name" value="uronate isomerase, domain 2, chain A"/>
    <property type="match status" value="1"/>
</dbReference>
<comment type="catalytic activity">
    <reaction evidence="1 7">
        <text>D-glucuronate = D-fructuronate</text>
        <dbReference type="Rhea" id="RHEA:13049"/>
        <dbReference type="ChEBI" id="CHEBI:58720"/>
        <dbReference type="ChEBI" id="CHEBI:59863"/>
        <dbReference type="EC" id="5.3.1.12"/>
    </reaction>
</comment>
<dbReference type="STRING" id="1121316.SAMN02745207_03341"/>
<dbReference type="Pfam" id="PF02614">
    <property type="entry name" value="UxaC"/>
    <property type="match status" value="1"/>
</dbReference>
<evidence type="ECO:0000256" key="6">
    <source>
        <dbReference type="ARBA" id="ARBA00023235"/>
    </source>
</evidence>
<dbReference type="InterPro" id="IPR003766">
    <property type="entry name" value="Uronate_isomerase"/>
</dbReference>